<evidence type="ECO:0000313" key="2">
    <source>
        <dbReference type="Proteomes" id="UP000006906"/>
    </source>
</evidence>
<proteinExistence type="predicted"/>
<dbReference type="GeneID" id="5727403"/>
<dbReference type="Gramene" id="PNW86444">
    <property type="protein sequence ID" value="PNW86444"/>
    <property type="gene ID" value="CHLRE_02g086600v5"/>
</dbReference>
<dbReference type="ProMEX" id="A8I8N5"/>
<dbReference type="PaxDb" id="3055-EDP06911"/>
<dbReference type="OrthoDB" id="526718at2759"/>
<evidence type="ECO:0000313" key="1">
    <source>
        <dbReference type="EMBL" id="PNW86444.1"/>
    </source>
</evidence>
<dbReference type="InParanoid" id="A8I8N5"/>
<dbReference type="Proteomes" id="UP000006906">
    <property type="component" value="Chromosome 2"/>
</dbReference>
<protein>
    <submittedName>
        <fullName evidence="1">Uncharacterized protein</fullName>
    </submittedName>
</protein>
<name>A8I8N5_CHLRE</name>
<keyword evidence="2" id="KW-1185">Reference proteome</keyword>
<dbReference type="InterPro" id="IPR032710">
    <property type="entry name" value="NTF2-like_dom_sf"/>
</dbReference>
<sequence length="490" mass="53636">MHTITRHAVAPSATGAHRRSQQQQATLLACSTSQVQARQLQLQQSSHQHAVAVSRGVPEAGAAARRSVSTCSLPSSLDAPCAQVTCAVKFYHLSETNDFKDFASIVTPDVKWRQRGLLQGKLTLSGAEPVHAALLDLHNAYQDLTFTVNTYAEEEGRVALFWTAEGINRVGMFGRPASFKRSTFSGISMVTLDKEGRIAEVIEYRQPTHEEMEAHLRRDLPGQQQANIERLIARGHQTPTTNTSAPAAGSSFCQIPASRSVDPMWRVRAVQAATEWVENWTPGPDLESMVRADMEEFNIYSWPDFEQDVVGVDALEERRSRSTQDAVVIRETIADSTTNIVAVHWFDFEPEERAKPAWSSTAAASAAAAAAAAATSPLPDKAIPREQPTLHPQHGSVEMTKNGNLRVHLSPTSSMRRSLGSEDEGGVTFGAVGPTGRMHKYRGVTLFSLDEDCKLAWQVTFRELKTSELNTYMLGSARQTASATAAGQQR</sequence>
<dbReference type="RefSeq" id="XP_001701936.1">
    <property type="nucleotide sequence ID" value="XM_001701884.2"/>
</dbReference>
<dbReference type="Gene3D" id="3.10.450.50">
    <property type="match status" value="1"/>
</dbReference>
<organism evidence="1 2">
    <name type="scientific">Chlamydomonas reinhardtii</name>
    <name type="common">Chlamydomonas smithii</name>
    <dbReference type="NCBI Taxonomy" id="3055"/>
    <lineage>
        <taxon>Eukaryota</taxon>
        <taxon>Viridiplantae</taxon>
        <taxon>Chlorophyta</taxon>
        <taxon>core chlorophytes</taxon>
        <taxon>Chlorophyceae</taxon>
        <taxon>CS clade</taxon>
        <taxon>Chlamydomonadales</taxon>
        <taxon>Chlamydomonadaceae</taxon>
        <taxon>Chlamydomonas</taxon>
    </lineage>
</organism>
<gene>
    <name evidence="1" type="ORF">CHLRE_02g086600v5</name>
</gene>
<dbReference type="Pfam" id="PF12680">
    <property type="entry name" value="SnoaL_2"/>
    <property type="match status" value="1"/>
</dbReference>
<reference evidence="1 2" key="1">
    <citation type="journal article" date="2007" name="Science">
        <title>The Chlamydomonas genome reveals the evolution of key animal and plant functions.</title>
        <authorList>
            <person name="Merchant S.S."/>
            <person name="Prochnik S.E."/>
            <person name="Vallon O."/>
            <person name="Harris E.H."/>
            <person name="Karpowicz S.J."/>
            <person name="Witman G.B."/>
            <person name="Terry A."/>
            <person name="Salamov A."/>
            <person name="Fritz-Laylin L.K."/>
            <person name="Marechal-Drouard L."/>
            <person name="Marshall W.F."/>
            <person name="Qu L.H."/>
            <person name="Nelson D.R."/>
            <person name="Sanderfoot A.A."/>
            <person name="Spalding M.H."/>
            <person name="Kapitonov V.V."/>
            <person name="Ren Q."/>
            <person name="Ferris P."/>
            <person name="Lindquist E."/>
            <person name="Shapiro H."/>
            <person name="Lucas S.M."/>
            <person name="Grimwood J."/>
            <person name="Schmutz J."/>
            <person name="Cardol P."/>
            <person name="Cerutti H."/>
            <person name="Chanfreau G."/>
            <person name="Chen C.L."/>
            <person name="Cognat V."/>
            <person name="Croft M.T."/>
            <person name="Dent R."/>
            <person name="Dutcher S."/>
            <person name="Fernandez E."/>
            <person name="Fukuzawa H."/>
            <person name="Gonzalez-Ballester D."/>
            <person name="Gonzalez-Halphen D."/>
            <person name="Hallmann A."/>
            <person name="Hanikenne M."/>
            <person name="Hippler M."/>
            <person name="Inwood W."/>
            <person name="Jabbari K."/>
            <person name="Kalanon M."/>
            <person name="Kuras R."/>
            <person name="Lefebvre P.A."/>
            <person name="Lemaire S.D."/>
            <person name="Lobanov A.V."/>
            <person name="Lohr M."/>
            <person name="Manuell A."/>
            <person name="Meier I."/>
            <person name="Mets L."/>
            <person name="Mittag M."/>
            <person name="Mittelmeier T."/>
            <person name="Moroney J.V."/>
            <person name="Moseley J."/>
            <person name="Napoli C."/>
            <person name="Nedelcu A.M."/>
            <person name="Niyogi K."/>
            <person name="Novoselov S.V."/>
            <person name="Paulsen I.T."/>
            <person name="Pazour G."/>
            <person name="Purton S."/>
            <person name="Ral J.P."/>
            <person name="Riano-Pachon D.M."/>
            <person name="Riekhof W."/>
            <person name="Rymarquis L."/>
            <person name="Schroda M."/>
            <person name="Stern D."/>
            <person name="Umen J."/>
            <person name="Willows R."/>
            <person name="Wilson N."/>
            <person name="Zimmer S.L."/>
            <person name="Allmer J."/>
            <person name="Balk J."/>
            <person name="Bisova K."/>
            <person name="Chen C.J."/>
            <person name="Elias M."/>
            <person name="Gendler K."/>
            <person name="Hauser C."/>
            <person name="Lamb M.R."/>
            <person name="Ledford H."/>
            <person name="Long J.C."/>
            <person name="Minagawa J."/>
            <person name="Page M.D."/>
            <person name="Pan J."/>
            <person name="Pootakham W."/>
            <person name="Roje S."/>
            <person name="Rose A."/>
            <person name="Stahlberg E."/>
            <person name="Terauchi A.M."/>
            <person name="Yang P."/>
            <person name="Ball S."/>
            <person name="Bowler C."/>
            <person name="Dieckmann C.L."/>
            <person name="Gladyshev V.N."/>
            <person name="Green P."/>
            <person name="Jorgensen R."/>
            <person name="Mayfield S."/>
            <person name="Mueller-Roeber B."/>
            <person name="Rajamani S."/>
            <person name="Sayre R.T."/>
            <person name="Brokstein P."/>
            <person name="Dubchak I."/>
            <person name="Goodstein D."/>
            <person name="Hornick L."/>
            <person name="Huang Y.W."/>
            <person name="Jhaveri J."/>
            <person name="Luo Y."/>
            <person name="Martinez D."/>
            <person name="Ngau W.C."/>
            <person name="Otillar B."/>
            <person name="Poliakov A."/>
            <person name="Porter A."/>
            <person name="Szajkowski L."/>
            <person name="Werner G."/>
            <person name="Zhou K."/>
            <person name="Grigoriev I.V."/>
            <person name="Rokhsar D.S."/>
            <person name="Grossman A.R."/>
        </authorList>
    </citation>
    <scope>NUCLEOTIDE SEQUENCE [LARGE SCALE GENOMIC DNA]</scope>
    <source>
        <strain evidence="2">CC-503</strain>
    </source>
</reference>
<dbReference type="HOGENOM" id="CLU_557086_0_0_1"/>
<dbReference type="SUPFAM" id="SSF54427">
    <property type="entry name" value="NTF2-like"/>
    <property type="match status" value="1"/>
</dbReference>
<dbReference type="InterPro" id="IPR037401">
    <property type="entry name" value="SnoaL-like"/>
</dbReference>
<dbReference type="EMBL" id="CM008963">
    <property type="protein sequence ID" value="PNW86444.1"/>
    <property type="molecule type" value="Genomic_DNA"/>
</dbReference>
<dbReference type="AlphaFoldDB" id="A8I8N5"/>
<accession>A8I8N5</accession>
<dbReference type="KEGG" id="cre:CHLRE_02g086600v5"/>
<dbReference type="PROSITE" id="PS51257">
    <property type="entry name" value="PROKAR_LIPOPROTEIN"/>
    <property type="match status" value="1"/>
</dbReference>